<reference evidence="2 3" key="1">
    <citation type="submission" date="2024-06" db="EMBL/GenBank/DDBJ databases">
        <title>Genomic Encyclopedia of Type Strains, Phase IV (KMG-IV): sequencing the most valuable type-strain genomes for metagenomic binning, comparative biology and taxonomic classification.</title>
        <authorList>
            <person name="Goeker M."/>
        </authorList>
    </citation>
    <scope>NUCLEOTIDE SEQUENCE [LARGE SCALE GENOMIC DNA]</scope>
    <source>
        <strain evidence="2 3">DSM 29288</strain>
    </source>
</reference>
<keyword evidence="1" id="KW-0472">Membrane</keyword>
<evidence type="ECO:0000256" key="1">
    <source>
        <dbReference type="SAM" id="Phobius"/>
    </source>
</evidence>
<evidence type="ECO:0000313" key="3">
    <source>
        <dbReference type="Proteomes" id="UP001549077"/>
    </source>
</evidence>
<comment type="caution">
    <text evidence="2">The sequence shown here is derived from an EMBL/GenBank/DDBJ whole genome shotgun (WGS) entry which is preliminary data.</text>
</comment>
<accession>A0ABV2MKL2</accession>
<keyword evidence="1" id="KW-0812">Transmembrane</keyword>
<keyword evidence="3" id="KW-1185">Reference proteome</keyword>
<feature type="transmembrane region" description="Helical" evidence="1">
    <location>
        <begin position="6"/>
        <end position="28"/>
    </location>
</feature>
<dbReference type="Proteomes" id="UP001549077">
    <property type="component" value="Unassembled WGS sequence"/>
</dbReference>
<gene>
    <name evidence="2" type="ORF">ABID08_004320</name>
</gene>
<sequence length="29" mass="3238">MTKIIVLGMILTPVIFWGSIGVWVYSLLS</sequence>
<keyword evidence="1" id="KW-1133">Transmembrane helix</keyword>
<protein>
    <submittedName>
        <fullName evidence="2">Uncharacterized protein</fullName>
    </submittedName>
</protein>
<name>A0ABV2MKL2_9HYPH</name>
<organism evidence="2 3">
    <name type="scientific">Rhizobium binae</name>
    <dbReference type="NCBI Taxonomy" id="1138190"/>
    <lineage>
        <taxon>Bacteria</taxon>
        <taxon>Pseudomonadati</taxon>
        <taxon>Pseudomonadota</taxon>
        <taxon>Alphaproteobacteria</taxon>
        <taxon>Hyphomicrobiales</taxon>
        <taxon>Rhizobiaceae</taxon>
        <taxon>Rhizobium/Agrobacterium group</taxon>
        <taxon>Rhizobium</taxon>
    </lineage>
</organism>
<dbReference type="EMBL" id="JBEPMY010000014">
    <property type="protein sequence ID" value="MET3756941.1"/>
    <property type="molecule type" value="Genomic_DNA"/>
</dbReference>
<evidence type="ECO:0000313" key="2">
    <source>
        <dbReference type="EMBL" id="MET3756941.1"/>
    </source>
</evidence>
<proteinExistence type="predicted"/>